<evidence type="ECO:0000313" key="2">
    <source>
        <dbReference type="EMBL" id="SFZ95132.1"/>
    </source>
</evidence>
<dbReference type="Pfam" id="PF07396">
    <property type="entry name" value="Porin_O_P"/>
    <property type="match status" value="1"/>
</dbReference>
<organism evidence="2 3">
    <name type="scientific">Flaviramulus basaltis</name>
    <dbReference type="NCBI Taxonomy" id="369401"/>
    <lineage>
        <taxon>Bacteria</taxon>
        <taxon>Pseudomonadati</taxon>
        <taxon>Bacteroidota</taxon>
        <taxon>Flavobacteriia</taxon>
        <taxon>Flavobacteriales</taxon>
        <taxon>Flavobacteriaceae</taxon>
        <taxon>Flaviramulus</taxon>
    </lineage>
</organism>
<dbReference type="Proteomes" id="UP000182544">
    <property type="component" value="Unassembled WGS sequence"/>
</dbReference>
<feature type="chain" id="PRO_5011978493" description="Phosphate-selective porin O and P" evidence="1">
    <location>
        <begin position="22"/>
        <end position="433"/>
    </location>
</feature>
<dbReference type="STRING" id="369401.SAMN05428642_10810"/>
<evidence type="ECO:0008006" key="4">
    <source>
        <dbReference type="Google" id="ProtNLM"/>
    </source>
</evidence>
<name>A0A1K2IRP9_9FLAO</name>
<evidence type="ECO:0000313" key="3">
    <source>
        <dbReference type="Proteomes" id="UP000182544"/>
    </source>
</evidence>
<reference evidence="2 3" key="1">
    <citation type="submission" date="2016-10" db="EMBL/GenBank/DDBJ databases">
        <authorList>
            <person name="de Groot N.N."/>
        </authorList>
    </citation>
    <scope>NUCLEOTIDE SEQUENCE [LARGE SCALE GENOMIC DNA]</scope>
    <source>
        <strain evidence="2 3">DSM 18180</strain>
    </source>
</reference>
<dbReference type="RefSeq" id="WP_084648024.1">
    <property type="nucleotide sequence ID" value="NZ_FPKV01000008.1"/>
</dbReference>
<dbReference type="EMBL" id="FPKV01000008">
    <property type="protein sequence ID" value="SFZ95132.1"/>
    <property type="molecule type" value="Genomic_DNA"/>
</dbReference>
<dbReference type="Gene3D" id="2.40.160.10">
    <property type="entry name" value="Porin"/>
    <property type="match status" value="1"/>
</dbReference>
<dbReference type="AlphaFoldDB" id="A0A1K2IRP9"/>
<keyword evidence="3" id="KW-1185">Reference proteome</keyword>
<keyword evidence="1" id="KW-0732">Signal</keyword>
<gene>
    <name evidence="2" type="ORF">SAMN05428642_10810</name>
</gene>
<feature type="signal peptide" evidence="1">
    <location>
        <begin position="1"/>
        <end position="21"/>
    </location>
</feature>
<proteinExistence type="predicted"/>
<dbReference type="InterPro" id="IPR010870">
    <property type="entry name" value="Porin_O/P"/>
</dbReference>
<sequence>MKLFKIILTFCLLLMFSQTRAQTIQINTYEFGEGLQFKTTDGKELKISGFIQPYFETKQYTDAEDLDAENRFRMRRARLRIDGTSSNKRFTYRFQADLSGSSEDDSSVSNYLMDAYVSYDLSSRINVAFGQRSTYTDNRELFMSSNTLQLVERSRLTSAFASIREFGLFLQGNFRTGGGSYLKPYFVLTNGDGGNVFGKDHGGLKVGGRVDFLPFGLFTNFGQFRQADVMRERAPKLVIGANYSVNNEMSSRRGRESGSIIYLNDNDEETLPNYTKYGIDFLFKYNGFSALGEYVKTTATVPSEITKRVLNNGSTSTNFLVNDVQDVENYVKGRMMLGEGYNFQLGYLFKSGYSIDGRYTHLEADTNSFLNNATFYNRPDYYTIGLSKYLARNYGAKIQTSFTYVDGNSINDNDGNPIEGNEWIGRLMLTFSF</sequence>
<accession>A0A1K2IRP9</accession>
<dbReference type="OrthoDB" id="5442696at2"/>
<protein>
    <recommendedName>
        <fullName evidence="4">Phosphate-selective porin O and P</fullName>
    </recommendedName>
</protein>
<dbReference type="InterPro" id="IPR023614">
    <property type="entry name" value="Porin_dom_sf"/>
</dbReference>
<evidence type="ECO:0000256" key="1">
    <source>
        <dbReference type="SAM" id="SignalP"/>
    </source>
</evidence>